<evidence type="ECO:0000313" key="1">
    <source>
        <dbReference type="EMBL" id="GLS18615.1"/>
    </source>
</evidence>
<keyword evidence="2" id="KW-1185">Reference proteome</keyword>
<evidence type="ECO:0000313" key="2">
    <source>
        <dbReference type="Proteomes" id="UP001156882"/>
    </source>
</evidence>
<organism evidence="1 2">
    <name type="scientific">Labrys miyagiensis</name>
    <dbReference type="NCBI Taxonomy" id="346912"/>
    <lineage>
        <taxon>Bacteria</taxon>
        <taxon>Pseudomonadati</taxon>
        <taxon>Pseudomonadota</taxon>
        <taxon>Alphaproteobacteria</taxon>
        <taxon>Hyphomicrobiales</taxon>
        <taxon>Xanthobacteraceae</taxon>
        <taxon>Labrys</taxon>
    </lineage>
</organism>
<sequence length="70" mass="8260">MTLRWVRIREDETAELWKLDKPNADGRGVTTFYRGRRFEKKGGERVKLDEEAKFTQLGEALAWFERSRGA</sequence>
<accession>A0ABQ6CFC4</accession>
<protein>
    <submittedName>
        <fullName evidence="1">Uncharacterized protein</fullName>
    </submittedName>
</protein>
<dbReference type="RefSeq" id="WP_284311484.1">
    <property type="nucleotide sequence ID" value="NZ_BSPC01000014.1"/>
</dbReference>
<proteinExistence type="predicted"/>
<gene>
    <name evidence="1" type="ORF">GCM10007874_16320</name>
</gene>
<name>A0ABQ6CFC4_9HYPH</name>
<dbReference type="EMBL" id="BSPC01000014">
    <property type="protein sequence ID" value="GLS18615.1"/>
    <property type="molecule type" value="Genomic_DNA"/>
</dbReference>
<comment type="caution">
    <text evidence="1">The sequence shown here is derived from an EMBL/GenBank/DDBJ whole genome shotgun (WGS) entry which is preliminary data.</text>
</comment>
<reference evidence="2" key="1">
    <citation type="journal article" date="2019" name="Int. J. Syst. Evol. Microbiol.">
        <title>The Global Catalogue of Microorganisms (GCM) 10K type strain sequencing project: providing services to taxonomists for standard genome sequencing and annotation.</title>
        <authorList>
            <consortium name="The Broad Institute Genomics Platform"/>
            <consortium name="The Broad Institute Genome Sequencing Center for Infectious Disease"/>
            <person name="Wu L."/>
            <person name="Ma J."/>
        </authorList>
    </citation>
    <scope>NUCLEOTIDE SEQUENCE [LARGE SCALE GENOMIC DNA]</scope>
    <source>
        <strain evidence="2">NBRC 101365</strain>
    </source>
</reference>
<dbReference type="Proteomes" id="UP001156882">
    <property type="component" value="Unassembled WGS sequence"/>
</dbReference>